<organism evidence="3 4">
    <name type="scientific">Lactobacillus equicursoris 66c</name>
    <dbReference type="NCBI Taxonomy" id="872326"/>
    <lineage>
        <taxon>Bacteria</taxon>
        <taxon>Bacillati</taxon>
        <taxon>Bacillota</taxon>
        <taxon>Bacilli</taxon>
        <taxon>Lactobacillales</taxon>
        <taxon>Lactobacillaceae</taxon>
        <taxon>Lactobacillus</taxon>
    </lineage>
</organism>
<evidence type="ECO:0000313" key="4">
    <source>
        <dbReference type="Proteomes" id="UP000009325"/>
    </source>
</evidence>
<dbReference type="Proteomes" id="UP000009325">
    <property type="component" value="Unassembled WGS sequence"/>
</dbReference>
<reference evidence="3 4" key="1">
    <citation type="submission" date="2012-08" db="EMBL/GenBank/DDBJ databases">
        <title>Draft Genome Sequences of Lactobacillus equicursoris CIP 110162T, isolated from thoroughbred racehorse feces and Lactobacillus sp. CRBIP 24.137 isolated from urine of human.</title>
        <authorList>
            <person name="Cousin S."/>
            <person name="Loux V."/>
            <person name="Ma L."/>
            <person name="Creno S."/>
            <person name="Clermont D."/>
            <person name="Bizet C."/>
            <person name="Bouchier C."/>
        </authorList>
    </citation>
    <scope>NUCLEOTIDE SEQUENCE [LARGE SCALE GENOMIC DNA]</scope>
    <source>
        <strain evidence="3 4">66c</strain>
    </source>
</reference>
<keyword evidence="2" id="KW-1133">Transmembrane helix</keyword>
<keyword evidence="2" id="KW-0472">Membrane</keyword>
<gene>
    <name evidence="3" type="ORF">BN146_09610</name>
</gene>
<comment type="caution">
    <text evidence="3">The sequence shown here is derived from an EMBL/GenBank/DDBJ whole genome shotgun (WGS) entry which is preliminary data.</text>
</comment>
<dbReference type="RefSeq" id="WP_009558586.1">
    <property type="nucleotide sequence ID" value="NZ_CALZ01000144.1"/>
</dbReference>
<evidence type="ECO:0000256" key="1">
    <source>
        <dbReference type="SAM" id="MobiDB-lite"/>
    </source>
</evidence>
<accession>K0NY27</accession>
<feature type="compositionally biased region" description="Basic and acidic residues" evidence="1">
    <location>
        <begin position="1"/>
        <end position="21"/>
    </location>
</feature>
<sequence>MSKQEQENEKRSSKGQDRDLLTAHMNAQLKEARNQVAKPEKTKLTGYRLFGMIISAVIIISALLAIFRLM</sequence>
<dbReference type="OrthoDB" id="9996011at2"/>
<dbReference type="EMBL" id="CALZ01000144">
    <property type="protein sequence ID" value="CCK84465.1"/>
    <property type="molecule type" value="Genomic_DNA"/>
</dbReference>
<evidence type="ECO:0000313" key="3">
    <source>
        <dbReference type="EMBL" id="CCK84465.1"/>
    </source>
</evidence>
<feature type="region of interest" description="Disordered" evidence="1">
    <location>
        <begin position="1"/>
        <end position="24"/>
    </location>
</feature>
<name>K0NY27_9LACO</name>
<evidence type="ECO:0000256" key="2">
    <source>
        <dbReference type="SAM" id="Phobius"/>
    </source>
</evidence>
<proteinExistence type="predicted"/>
<dbReference type="AlphaFoldDB" id="K0NY27"/>
<feature type="transmembrane region" description="Helical" evidence="2">
    <location>
        <begin position="49"/>
        <end position="67"/>
    </location>
</feature>
<protein>
    <submittedName>
        <fullName evidence="3">Uncharacterized protein</fullName>
    </submittedName>
</protein>
<keyword evidence="2" id="KW-0812">Transmembrane</keyword>